<dbReference type="Proteomes" id="UP001596135">
    <property type="component" value="Unassembled WGS sequence"/>
</dbReference>
<evidence type="ECO:0008006" key="4">
    <source>
        <dbReference type="Google" id="ProtNLM"/>
    </source>
</evidence>
<organism evidence="2 3">
    <name type="scientific">Nocardioides hankookensis</name>
    <dbReference type="NCBI Taxonomy" id="443157"/>
    <lineage>
        <taxon>Bacteria</taxon>
        <taxon>Bacillati</taxon>
        <taxon>Actinomycetota</taxon>
        <taxon>Actinomycetes</taxon>
        <taxon>Propionibacteriales</taxon>
        <taxon>Nocardioidaceae</taxon>
        <taxon>Nocardioides</taxon>
    </lineage>
</organism>
<dbReference type="RefSeq" id="WP_379157001.1">
    <property type="nucleotide sequence ID" value="NZ_JBHSRJ010000006.1"/>
</dbReference>
<sequence>MITGKQIKDNTITTADIRNKTITNKDLANSALPRTGAKGATGAAGAPGARGPAGPAGPAGAQGPAGPITGDLPSGVTLRGAFYLTEPTGSTAGIDSGADVSFDLRTPGLLAAIIVPLGESPKPPECTGTIWNPTAAAGFMCVYVGDVSGYNQSSTRVFAQADPAVPDDTDAIAGTIGPSGGFIRATTIGSAEHYIRGVWAVTAP</sequence>
<evidence type="ECO:0000313" key="2">
    <source>
        <dbReference type="EMBL" id="MFC6044855.1"/>
    </source>
</evidence>
<comment type="caution">
    <text evidence="2">The sequence shown here is derived from an EMBL/GenBank/DDBJ whole genome shotgun (WGS) entry which is preliminary data.</text>
</comment>
<reference evidence="3" key="1">
    <citation type="journal article" date="2019" name="Int. J. Syst. Evol. Microbiol.">
        <title>The Global Catalogue of Microorganisms (GCM) 10K type strain sequencing project: providing services to taxonomists for standard genome sequencing and annotation.</title>
        <authorList>
            <consortium name="The Broad Institute Genomics Platform"/>
            <consortium name="The Broad Institute Genome Sequencing Center for Infectious Disease"/>
            <person name="Wu L."/>
            <person name="Ma J."/>
        </authorList>
    </citation>
    <scope>NUCLEOTIDE SEQUENCE [LARGE SCALE GENOMIC DNA]</scope>
    <source>
        <strain evidence="3">CCUG 54522</strain>
    </source>
</reference>
<feature type="region of interest" description="Disordered" evidence="1">
    <location>
        <begin position="28"/>
        <end position="71"/>
    </location>
</feature>
<accession>A0ABW1LLP1</accession>
<dbReference type="EMBL" id="JBHSRJ010000006">
    <property type="protein sequence ID" value="MFC6044855.1"/>
    <property type="molecule type" value="Genomic_DNA"/>
</dbReference>
<evidence type="ECO:0000313" key="3">
    <source>
        <dbReference type="Proteomes" id="UP001596135"/>
    </source>
</evidence>
<protein>
    <recommendedName>
        <fullName evidence="4">Collagen-like protein</fullName>
    </recommendedName>
</protein>
<feature type="compositionally biased region" description="Low complexity" evidence="1">
    <location>
        <begin position="36"/>
        <end position="67"/>
    </location>
</feature>
<evidence type="ECO:0000256" key="1">
    <source>
        <dbReference type="SAM" id="MobiDB-lite"/>
    </source>
</evidence>
<gene>
    <name evidence="2" type="ORF">ACFPYL_17325</name>
</gene>
<proteinExistence type="predicted"/>
<name>A0ABW1LLP1_9ACTN</name>
<keyword evidence="3" id="KW-1185">Reference proteome</keyword>